<comment type="catalytic activity">
    <reaction evidence="18">
        <text>N,1,2-tri-(9Z-octadecenoyl)-sn-glycero-3-phosphoethanolamine + H2O = N-(9Z-octadecenoyl) ethanolamine + 1,2-di-(9Z-octadecenoyl)-sn-glycero-3-phosphate + H(+)</text>
        <dbReference type="Rhea" id="RHEA:45532"/>
        <dbReference type="ChEBI" id="CHEBI:15377"/>
        <dbReference type="ChEBI" id="CHEBI:15378"/>
        <dbReference type="ChEBI" id="CHEBI:71466"/>
        <dbReference type="ChEBI" id="CHEBI:74546"/>
        <dbReference type="ChEBI" id="CHEBI:85291"/>
    </reaction>
    <physiologicalReaction direction="left-to-right" evidence="18">
        <dbReference type="Rhea" id="RHEA:45533"/>
    </physiologicalReaction>
</comment>
<comment type="catalytic activity">
    <reaction evidence="15">
        <text>N,1-dihexadecanoyl-2-(9Z,12Z-octadecadienoyl)-sn-glycero-3-phosphoethanolamine + H2O = 1-hexadecanoyl-2-(9Z,12Z-octadecadienoyl)-sn-glycero-3-phosphate + N-hexadecanoylethanolamine + H(+)</text>
        <dbReference type="Rhea" id="RHEA:45596"/>
        <dbReference type="ChEBI" id="CHEBI:15377"/>
        <dbReference type="ChEBI" id="CHEBI:15378"/>
        <dbReference type="ChEBI" id="CHEBI:71464"/>
        <dbReference type="ChEBI" id="CHEBI:72860"/>
        <dbReference type="ChEBI" id="CHEBI:85334"/>
    </reaction>
    <physiologicalReaction direction="left-to-right" evidence="15">
        <dbReference type="Rhea" id="RHEA:45597"/>
    </physiologicalReaction>
</comment>
<keyword evidence="28" id="KW-1185">Reference proteome</keyword>
<evidence type="ECO:0000256" key="18">
    <source>
        <dbReference type="ARBA" id="ARBA00048630"/>
    </source>
</evidence>
<comment type="catalytic activity">
    <reaction evidence="16">
        <text>N-decanoyl-1-hexadecanoyl-2-(9Z,12Z-octadecadienoyl)-sn-glycero-3-phosphoethanolamine + H2O = N-decanoyl ethanolamine + 1-hexadecanoyl-2-(9Z,12Z-octadecadienoyl)-sn-glycero-3-phosphate + H(+)</text>
        <dbReference type="Rhea" id="RHEA:45608"/>
        <dbReference type="ChEBI" id="CHEBI:15377"/>
        <dbReference type="ChEBI" id="CHEBI:15378"/>
        <dbReference type="ChEBI" id="CHEBI:72860"/>
        <dbReference type="ChEBI" id="CHEBI:85295"/>
        <dbReference type="ChEBI" id="CHEBI:85301"/>
    </reaction>
    <physiologicalReaction direction="left-to-right" evidence="16">
        <dbReference type="Rhea" id="RHEA:45609"/>
    </physiologicalReaction>
</comment>
<dbReference type="InterPro" id="IPR036866">
    <property type="entry name" value="RibonucZ/Hydroxyglut_hydro"/>
</dbReference>
<name>A0A8C4RAJ1_EPTBU</name>
<dbReference type="GO" id="GO:0070290">
    <property type="term" value="F:N-acylphosphatidylethanolamine-specific phospholipase D activity"/>
    <property type="evidence" value="ECO:0007669"/>
    <property type="project" value="UniProtKB-EC"/>
</dbReference>
<dbReference type="PIRSF" id="PIRSF038896">
    <property type="entry name" value="NAPE-PLD"/>
    <property type="match status" value="1"/>
</dbReference>
<feature type="binding site" evidence="24">
    <location>
        <position position="191"/>
    </location>
    <ligand>
        <name>Zn(2+)</name>
        <dbReference type="ChEBI" id="CHEBI:29105"/>
        <label>1</label>
    </ligand>
</feature>
<evidence type="ECO:0000256" key="4">
    <source>
        <dbReference type="ARBA" id="ARBA00016017"/>
    </source>
</evidence>
<feature type="binding site" evidence="24">
    <location>
        <position position="196"/>
    </location>
    <ligand>
        <name>Zn(2+)</name>
        <dbReference type="ChEBI" id="CHEBI:29105"/>
        <label>2</label>
    </ligand>
</feature>
<keyword evidence="25" id="KW-0732">Signal</keyword>
<accession>A0A8C4RAJ1</accession>
<dbReference type="EC" id="3.1.4.54" evidence="3"/>
<evidence type="ECO:0000256" key="7">
    <source>
        <dbReference type="ARBA" id="ARBA00047392"/>
    </source>
</evidence>
<dbReference type="Gene3D" id="3.60.15.10">
    <property type="entry name" value="Ribonuclease Z/Hydroxyacylglutathione hydrolase-like"/>
    <property type="match status" value="1"/>
</dbReference>
<feature type="binding site" evidence="24">
    <location>
        <position position="193"/>
    </location>
    <ligand>
        <name>Zn(2+)</name>
        <dbReference type="ChEBI" id="CHEBI:29105"/>
        <label>1</label>
    </ligand>
</feature>
<comment type="similarity">
    <text evidence="1">Belongs to the NAPE-PLD family.</text>
</comment>
<dbReference type="InterPro" id="IPR024884">
    <property type="entry name" value="NAPE-PLD"/>
</dbReference>
<evidence type="ECO:0000256" key="11">
    <source>
        <dbReference type="ARBA" id="ARBA00047528"/>
    </source>
</evidence>
<comment type="catalytic activity">
    <reaction evidence="8">
        <text>N-octadecanoyl-1,2-di-(9Z-octadecenoyl)-sn-glycero-3-phosphoethanolamine + H2O = N-octadecanoyl ethanolamine + 1,2-di-(9Z-octadecenoyl)-sn-glycero-3-phosphate + H(+)</text>
        <dbReference type="Rhea" id="RHEA:45536"/>
        <dbReference type="ChEBI" id="CHEBI:15377"/>
        <dbReference type="ChEBI" id="CHEBI:15378"/>
        <dbReference type="ChEBI" id="CHEBI:74546"/>
        <dbReference type="ChEBI" id="CHEBI:85292"/>
        <dbReference type="ChEBI" id="CHEBI:85299"/>
    </reaction>
    <physiologicalReaction direction="left-to-right" evidence="8">
        <dbReference type="Rhea" id="RHEA:45537"/>
    </physiologicalReaction>
</comment>
<keyword evidence="5" id="KW-0442">Lipid degradation</keyword>
<evidence type="ECO:0000313" key="27">
    <source>
        <dbReference type="Ensembl" id="ENSEBUP00000027289.1"/>
    </source>
</evidence>
<reference evidence="27" key="1">
    <citation type="submission" date="2025-08" db="UniProtKB">
        <authorList>
            <consortium name="Ensembl"/>
        </authorList>
    </citation>
    <scope>IDENTIFICATION</scope>
</reference>
<keyword evidence="5" id="KW-0595">Phospholipid degradation</keyword>
<comment type="catalytic activity">
    <reaction evidence="7">
        <text>N-(5Z,8Z,11Z,14Z-eicosatetraenoyl)-1-(9Z-octadecenoyl)-sn-glycero-3-phosphoethanolamine + H2O = N-(5Z,8Z,11Z,14Z-eicosatetraenoyl)-ethanolamine + 1-(9Z-octadecenoyl)-sn-glycero-3-phosphate + H(+)</text>
        <dbReference type="Rhea" id="RHEA:45544"/>
        <dbReference type="ChEBI" id="CHEBI:2700"/>
        <dbReference type="ChEBI" id="CHEBI:15377"/>
        <dbReference type="ChEBI" id="CHEBI:15378"/>
        <dbReference type="ChEBI" id="CHEBI:74544"/>
        <dbReference type="ChEBI" id="CHEBI:85223"/>
    </reaction>
    <physiologicalReaction direction="left-to-right" evidence="7">
        <dbReference type="Rhea" id="RHEA:45545"/>
    </physiologicalReaction>
</comment>
<keyword evidence="5" id="KW-1208">Phospholipid metabolism</keyword>
<dbReference type="PANTHER" id="PTHR15032:SF4">
    <property type="entry name" value="N-ACYL-PHOSPHATIDYLETHANOLAMINE-HYDROLYZING PHOSPHOLIPASE D"/>
    <property type="match status" value="1"/>
</dbReference>
<feature type="binding site" evidence="23">
    <location>
        <position position="194"/>
    </location>
    <ligand>
        <name>an N-acyl-1,2-diacyl-sn-glycero-3-phosphoethanolamine</name>
        <dbReference type="ChEBI" id="CHEBI:62537"/>
    </ligand>
</feature>
<comment type="catalytic activity">
    <reaction evidence="17">
        <text>N-hexanoyl-1-hexadecanoyl-2-(9Z,12Z-octadecadienoyl)-sn-glycero-3-phosphoethanolamine + H2O = N-hexanoyl ethanolamine + 1-hexadecanoyl-2-(9Z,12Z-octadecadienoyl)-sn-glycero-3-phosphate + H(+)</text>
        <dbReference type="Rhea" id="RHEA:45616"/>
        <dbReference type="ChEBI" id="CHEBI:15377"/>
        <dbReference type="ChEBI" id="CHEBI:15378"/>
        <dbReference type="ChEBI" id="CHEBI:72860"/>
        <dbReference type="ChEBI" id="CHEBI:85297"/>
        <dbReference type="ChEBI" id="CHEBI:85303"/>
    </reaction>
    <physiologicalReaction direction="left-to-right" evidence="17">
        <dbReference type="Rhea" id="RHEA:45617"/>
    </physiologicalReaction>
</comment>
<dbReference type="GO" id="GO:0009395">
    <property type="term" value="P:phospholipid catabolic process"/>
    <property type="evidence" value="ECO:0007669"/>
    <property type="project" value="UniProtKB-KW"/>
</dbReference>
<comment type="catalytic activity">
    <reaction evidence="9">
        <text>N,1-dihexadecanoyl-sn-glycero-3-phosphoethanolamine + H2O = N-hexadecanoylethanolamine + 1-hexadecanoyl-sn-glycero-3-phosphate + H(+)</text>
        <dbReference type="Rhea" id="RHEA:45592"/>
        <dbReference type="ChEBI" id="CHEBI:15377"/>
        <dbReference type="ChEBI" id="CHEBI:15378"/>
        <dbReference type="ChEBI" id="CHEBI:57518"/>
        <dbReference type="ChEBI" id="CHEBI:71464"/>
        <dbReference type="ChEBI" id="CHEBI:85335"/>
    </reaction>
    <physiologicalReaction direction="left-to-right" evidence="9">
        <dbReference type="Rhea" id="RHEA:45593"/>
    </physiologicalReaction>
</comment>
<feature type="binding site" evidence="24">
    <location>
        <position position="195"/>
    </location>
    <ligand>
        <name>Zn(2+)</name>
        <dbReference type="ChEBI" id="CHEBI:29105"/>
        <label>2</label>
    </ligand>
</feature>
<evidence type="ECO:0000256" key="1">
    <source>
        <dbReference type="ARBA" id="ARBA00010127"/>
    </source>
</evidence>
<evidence type="ECO:0000256" key="5">
    <source>
        <dbReference type="ARBA" id="ARBA00022668"/>
    </source>
</evidence>
<dbReference type="AlphaFoldDB" id="A0A8C4RAJ1"/>
<comment type="catalytic activity">
    <reaction evidence="14">
        <text>N-(5Z,8Z,11Z,14Z-eicosatetraenoyl)-1,2-di-(9Z-octadecenoyl)-sn-glycero-3-phosphoethanolamine + H2O = N-(5Z,8Z,11Z,14Z-eicosatetraenoyl)-ethanolamine + 1,2-di-(9Z-octadecenoyl)-sn-glycero-3-phosphate + H(+)</text>
        <dbReference type="Rhea" id="RHEA:45528"/>
        <dbReference type="ChEBI" id="CHEBI:2700"/>
        <dbReference type="ChEBI" id="CHEBI:15377"/>
        <dbReference type="ChEBI" id="CHEBI:15378"/>
        <dbReference type="ChEBI" id="CHEBI:74546"/>
        <dbReference type="ChEBI" id="CHEBI:85277"/>
    </reaction>
    <physiologicalReaction direction="left-to-right" evidence="14">
        <dbReference type="Rhea" id="RHEA:45529"/>
    </physiologicalReaction>
</comment>
<evidence type="ECO:0000256" key="16">
    <source>
        <dbReference type="ARBA" id="ARBA00048371"/>
    </source>
</evidence>
<sequence length="398" mass="45510">MFSPLTVCLSVCLCAGCLQKVVDGSGQNLDRHQLLRRMEDSHPKEDAACSIVIHAPKIMMTISECKSDGRFVNPWPTWKQPSLFSLLQWKLTERNHNGIPHKEELDRTLPIQMPYFMQSSSDTSVLDGSLRVTWLGHSSTLVELDGIMILTDPMFSKRASPSLWFGPSRYRDAPCDVDQLPENVRAVVISHNHYDHLDYNTVINLNQRFGDKLHWFVPLGLASWMHASHCKTVTELDWWQSELLPGTSVSFVATPCQHWSRRTISDENRTLWASWCILGPKHRVFFAGDTGYCSGFQEIGHLYGPFDIALIPIGAYAPRWFLKFQHLDPEEAVHVHQDVLARHSLGIHWGTFTLTDEHYLEPREELERARGRHGLTEEDFFVLEHGASWQTSTMVSAH</sequence>
<comment type="cofactor">
    <cofactor evidence="24">
        <name>Zn(2+)</name>
        <dbReference type="ChEBI" id="CHEBI:29105"/>
    </cofactor>
    <text evidence="24">Binds 2 zinc divalent cations per subunit.</text>
</comment>
<evidence type="ECO:0000256" key="6">
    <source>
        <dbReference type="ARBA" id="ARBA00045525"/>
    </source>
</evidence>
<comment type="catalytic activity">
    <reaction evidence="12">
        <text>N-tetradecanoyl-1,2-di-(9Z-octadecenoyl)-sn-glycero-3-phosphoethanolamine + H2O = N-tetradecanoylethanolamine + 1,2-di-(9Z-octadecenoyl)-sn-glycero-3-phosphate + H(+)</text>
        <dbReference type="Rhea" id="RHEA:45552"/>
        <dbReference type="ChEBI" id="CHEBI:15377"/>
        <dbReference type="ChEBI" id="CHEBI:15378"/>
        <dbReference type="ChEBI" id="CHEBI:74546"/>
        <dbReference type="ChEBI" id="CHEBI:85262"/>
        <dbReference type="ChEBI" id="CHEBI:85293"/>
    </reaction>
    <physiologicalReaction direction="left-to-right" evidence="12">
        <dbReference type="Rhea" id="RHEA:45553"/>
    </physiologicalReaction>
</comment>
<comment type="catalytic activity">
    <reaction evidence="22">
        <text>N-octanoyl-1-hexadecanoyl-2-(9Z,12Z-octadecadienoyl)-sn-glycero-3-phosphoethanolamine + H2O = N-octanoyl ethanolamine + 1-hexadecanoyl-2-(9Z,12Z-octadecadienoyl)-sn-glycero-3-phosphate + H(+)</text>
        <dbReference type="Rhea" id="RHEA:45612"/>
        <dbReference type="ChEBI" id="CHEBI:15377"/>
        <dbReference type="ChEBI" id="CHEBI:15378"/>
        <dbReference type="ChEBI" id="CHEBI:72860"/>
        <dbReference type="ChEBI" id="CHEBI:85296"/>
        <dbReference type="ChEBI" id="CHEBI:85302"/>
    </reaction>
    <physiologicalReaction direction="left-to-right" evidence="22">
        <dbReference type="Rhea" id="RHEA:45613"/>
    </physiologicalReaction>
</comment>
<keyword evidence="24" id="KW-0862">Zinc</keyword>
<feature type="binding site" evidence="24">
    <location>
        <position position="348"/>
    </location>
    <ligand>
        <name>Zn(2+)</name>
        <dbReference type="ChEBI" id="CHEBI:29105"/>
        <label>2</label>
    </ligand>
</feature>
<comment type="catalytic activity">
    <reaction evidence="13">
        <text>N-dodecanoyl-1,2-di-(9Z-octadecenoyl)-sn-glycero-3-phosphoethanolamine + H2O = N-dodecanoylethanolamine + 1,2-di-(9Z-octadecenoyl)-sn-glycero-3-phosphate + H(+)</text>
        <dbReference type="Rhea" id="RHEA:45556"/>
        <dbReference type="ChEBI" id="CHEBI:15377"/>
        <dbReference type="ChEBI" id="CHEBI:15378"/>
        <dbReference type="ChEBI" id="CHEBI:74546"/>
        <dbReference type="ChEBI" id="CHEBI:85263"/>
        <dbReference type="ChEBI" id="CHEBI:85294"/>
    </reaction>
    <physiologicalReaction direction="left-to-right" evidence="13">
        <dbReference type="Rhea" id="RHEA:45557"/>
    </physiologicalReaction>
</comment>
<feature type="domain" description="Metallo-beta-lactamase" evidence="26">
    <location>
        <begin position="149"/>
        <end position="349"/>
    </location>
</feature>
<dbReference type="InterPro" id="IPR001279">
    <property type="entry name" value="Metallo-B-lactamas"/>
</dbReference>
<evidence type="ECO:0000256" key="12">
    <source>
        <dbReference type="ARBA" id="ARBA00047759"/>
    </source>
</evidence>
<evidence type="ECO:0000256" key="13">
    <source>
        <dbReference type="ARBA" id="ARBA00047926"/>
    </source>
</evidence>
<feature type="chain" id="PRO_5034254527" description="N-acyl-phosphatidylethanolamine-hydrolyzing phospholipase D" evidence="25">
    <location>
        <begin position="20"/>
        <end position="398"/>
    </location>
</feature>
<comment type="catalytic activity">
    <reaction evidence="10">
        <text>N-hexadecanoyl-1,2-di-(9Z-octadecenoyl)-sn-glycero-3-phosphoethanolamine + H2O = N-hexadecanoylethanolamine + 1,2-di-(9Z-octadecenoyl)-sn-glycero-3-phosphate + H(+)</text>
        <dbReference type="Rhea" id="RHEA:45540"/>
        <dbReference type="ChEBI" id="CHEBI:15377"/>
        <dbReference type="ChEBI" id="CHEBI:15378"/>
        <dbReference type="ChEBI" id="CHEBI:71464"/>
        <dbReference type="ChEBI" id="CHEBI:74546"/>
        <dbReference type="ChEBI" id="CHEBI:78097"/>
    </reaction>
    <physiologicalReaction direction="left-to-right" evidence="10">
        <dbReference type="Rhea" id="RHEA:45541"/>
    </physiologicalReaction>
</comment>
<dbReference type="Pfam" id="PF12706">
    <property type="entry name" value="Lactamase_B_2"/>
    <property type="match status" value="1"/>
</dbReference>
<comment type="catalytic activity">
    <reaction evidence="11">
        <text>N,1-diacyl-sn-glycero-3-phosphoethanolamine + H2O = an N-acylethanolamine + a 1-acyl-sn-glycero-3-phosphate + H(+)</text>
        <dbReference type="Rhea" id="RHEA:53164"/>
        <dbReference type="ChEBI" id="CHEBI:15377"/>
        <dbReference type="ChEBI" id="CHEBI:15378"/>
        <dbReference type="ChEBI" id="CHEBI:52640"/>
        <dbReference type="ChEBI" id="CHEBI:57970"/>
        <dbReference type="ChEBI" id="CHEBI:85216"/>
    </reaction>
    <physiologicalReaction direction="left-to-right" evidence="11">
        <dbReference type="Rhea" id="RHEA:53165"/>
    </physiologicalReaction>
</comment>
<dbReference type="GO" id="GO:0070291">
    <property type="term" value="P:N-acylethanolamine metabolic process"/>
    <property type="evidence" value="ECO:0007669"/>
    <property type="project" value="TreeGrafter"/>
</dbReference>
<dbReference type="Proteomes" id="UP000694388">
    <property type="component" value="Unplaced"/>
</dbReference>
<organism evidence="27 28">
    <name type="scientific">Eptatretus burgeri</name>
    <name type="common">Inshore hagfish</name>
    <dbReference type="NCBI Taxonomy" id="7764"/>
    <lineage>
        <taxon>Eukaryota</taxon>
        <taxon>Metazoa</taxon>
        <taxon>Chordata</taxon>
        <taxon>Craniata</taxon>
        <taxon>Vertebrata</taxon>
        <taxon>Cyclostomata</taxon>
        <taxon>Myxini</taxon>
        <taxon>Myxiniformes</taxon>
        <taxon>Myxinidae</taxon>
        <taxon>Eptatretinae</taxon>
        <taxon>Eptatretus</taxon>
    </lineage>
</organism>
<evidence type="ECO:0000259" key="26">
    <source>
        <dbReference type="Pfam" id="PF12706"/>
    </source>
</evidence>
<dbReference type="GO" id="GO:0070292">
    <property type="term" value="P:N-acylphosphatidylethanolamine metabolic process"/>
    <property type="evidence" value="ECO:0007669"/>
    <property type="project" value="TreeGrafter"/>
</dbReference>
<reference evidence="27" key="2">
    <citation type="submission" date="2025-09" db="UniProtKB">
        <authorList>
            <consortium name="Ensembl"/>
        </authorList>
    </citation>
    <scope>IDENTIFICATION</scope>
</reference>
<comment type="catalytic activity">
    <reaction evidence="20">
        <text>N-butanoyl-1-hexadecanoyl-2-(9Z,12Z-octadecadienoyl)-sn-glycero-3-phosphoethanolamine + H2O = N-butanoyl ethanolamine + 1-hexadecanoyl-2-(9Z,12Z-octadecadienoyl)-sn-glycero-3-phosphate + H(+)</text>
        <dbReference type="Rhea" id="RHEA:45620"/>
        <dbReference type="ChEBI" id="CHEBI:15377"/>
        <dbReference type="ChEBI" id="CHEBI:15378"/>
        <dbReference type="ChEBI" id="CHEBI:72860"/>
        <dbReference type="ChEBI" id="CHEBI:85298"/>
        <dbReference type="ChEBI" id="CHEBI:85304"/>
    </reaction>
    <physiologicalReaction direction="left-to-right" evidence="20">
        <dbReference type="Rhea" id="RHEA:45621"/>
    </physiologicalReaction>
</comment>
<evidence type="ECO:0000256" key="2">
    <source>
        <dbReference type="ARBA" id="ARBA00011543"/>
    </source>
</evidence>
<feature type="signal peptide" evidence="25">
    <location>
        <begin position="1"/>
        <end position="19"/>
    </location>
</feature>
<dbReference type="GeneTree" id="ENSGT00390000017990"/>
<comment type="catalytic activity">
    <reaction evidence="19">
        <text>N-(5Z,8Z,11Z,14Z-eicosatetraenoyl)-1,2-diacyl-sn-glycero-3-phosphoethanolamine + H2O = N-(5Z,8Z,11Z,14Z-eicosatetraenoyl)-ethanolamine + a 1,2-diacyl-sn-glycero-3-phosphate + H(+)</text>
        <dbReference type="Rhea" id="RHEA:56548"/>
        <dbReference type="ChEBI" id="CHEBI:2700"/>
        <dbReference type="ChEBI" id="CHEBI:15377"/>
        <dbReference type="ChEBI" id="CHEBI:15378"/>
        <dbReference type="ChEBI" id="CHEBI:58608"/>
        <dbReference type="ChEBI" id="CHEBI:140532"/>
    </reaction>
    <physiologicalReaction direction="left-to-right" evidence="19">
        <dbReference type="Rhea" id="RHEA:56549"/>
    </physiologicalReaction>
</comment>
<dbReference type="Ensembl" id="ENSEBUT00000027865.1">
    <property type="protein sequence ID" value="ENSEBUP00000027289.1"/>
    <property type="gene ID" value="ENSEBUG00000016721.1"/>
</dbReference>
<evidence type="ECO:0000256" key="20">
    <source>
        <dbReference type="ARBA" id="ARBA00048938"/>
    </source>
</evidence>
<comment type="catalytic activity">
    <reaction evidence="21">
        <text>1-O-(1Z-octadecenoyl)-2-(9Z-octadecenoyl)-sn-glycero-3-phospho-N-hexadecanoyl-ethanolamine + H2O = 1-O-(1Z-octadecenoyl)-2-(9Z-octadecenoyl)-sn-glycero-3-phosphate + N-hexadecanoylethanolamine + H(+)</text>
        <dbReference type="Rhea" id="RHEA:56464"/>
        <dbReference type="ChEBI" id="CHEBI:15377"/>
        <dbReference type="ChEBI" id="CHEBI:15378"/>
        <dbReference type="ChEBI" id="CHEBI:71464"/>
        <dbReference type="ChEBI" id="CHEBI:138663"/>
        <dbReference type="ChEBI" id="CHEBI:140452"/>
    </reaction>
    <physiologicalReaction direction="left-to-right" evidence="21">
        <dbReference type="Rhea" id="RHEA:56465"/>
    </physiologicalReaction>
</comment>
<evidence type="ECO:0000256" key="23">
    <source>
        <dbReference type="PIRSR" id="PIRSR038896-50"/>
    </source>
</evidence>
<evidence type="ECO:0000256" key="25">
    <source>
        <dbReference type="SAM" id="SignalP"/>
    </source>
</evidence>
<dbReference type="GO" id="GO:0008270">
    <property type="term" value="F:zinc ion binding"/>
    <property type="evidence" value="ECO:0007669"/>
    <property type="project" value="InterPro"/>
</dbReference>
<keyword evidence="5" id="KW-0443">Lipid metabolism</keyword>
<dbReference type="GO" id="GO:0005737">
    <property type="term" value="C:cytoplasm"/>
    <property type="evidence" value="ECO:0007669"/>
    <property type="project" value="TreeGrafter"/>
</dbReference>
<protein>
    <recommendedName>
        <fullName evidence="4">N-acyl-phosphatidylethanolamine-hydrolyzing phospholipase D</fullName>
        <ecNumber evidence="3">3.1.4.54</ecNumber>
    </recommendedName>
</protein>
<feature type="binding site" evidence="23">
    <location>
        <position position="326"/>
    </location>
    <ligand>
        <name>an N-acyl-1,2-diacyl-sn-glycero-3-phosphoethanolamine</name>
        <dbReference type="ChEBI" id="CHEBI:62537"/>
    </ligand>
</feature>
<keyword evidence="24" id="KW-0479">Metal-binding</keyword>
<evidence type="ECO:0000256" key="15">
    <source>
        <dbReference type="ARBA" id="ARBA00048295"/>
    </source>
</evidence>
<evidence type="ECO:0000256" key="9">
    <source>
        <dbReference type="ARBA" id="ARBA00047456"/>
    </source>
</evidence>
<comment type="subunit">
    <text evidence="2">Homodimer. Bile acids promote the assembly of inactive monomers into an active dimer and enable catalysis.</text>
</comment>
<evidence type="ECO:0000256" key="24">
    <source>
        <dbReference type="PIRSR" id="PIRSR038896-51"/>
    </source>
</evidence>
<dbReference type="PANTHER" id="PTHR15032">
    <property type="entry name" value="N-ACYL-PHOSPHATIDYLETHANOLAMINE-HYDROLYZING PHOSPHOLIPASE D"/>
    <property type="match status" value="1"/>
</dbReference>
<evidence type="ECO:0000256" key="22">
    <source>
        <dbReference type="ARBA" id="ARBA00049463"/>
    </source>
</evidence>
<evidence type="ECO:0000256" key="17">
    <source>
        <dbReference type="ARBA" id="ARBA00048593"/>
    </source>
</evidence>
<evidence type="ECO:0000256" key="19">
    <source>
        <dbReference type="ARBA" id="ARBA00048796"/>
    </source>
</evidence>
<evidence type="ECO:0000256" key="21">
    <source>
        <dbReference type="ARBA" id="ARBA00049023"/>
    </source>
</evidence>
<dbReference type="SUPFAM" id="SSF56281">
    <property type="entry name" value="Metallo-hydrolase/oxidoreductase"/>
    <property type="match status" value="1"/>
</dbReference>
<feature type="binding site" evidence="24">
    <location>
        <position position="289"/>
    </location>
    <ligand>
        <name>Zn(2+)</name>
        <dbReference type="ChEBI" id="CHEBI:29105"/>
        <label>1</label>
    </ligand>
</feature>
<feature type="binding site" evidence="24">
    <location>
        <position position="258"/>
    </location>
    <ligand>
        <name>Zn(2+)</name>
        <dbReference type="ChEBI" id="CHEBI:29105"/>
        <label>1</label>
    </ligand>
</feature>
<proteinExistence type="inferred from homology"/>
<evidence type="ECO:0000256" key="10">
    <source>
        <dbReference type="ARBA" id="ARBA00047474"/>
    </source>
</evidence>
<evidence type="ECO:0000256" key="8">
    <source>
        <dbReference type="ARBA" id="ARBA00047399"/>
    </source>
</evidence>
<evidence type="ECO:0000256" key="3">
    <source>
        <dbReference type="ARBA" id="ARBA00012279"/>
    </source>
</evidence>
<comment type="function">
    <text evidence="6">D-type phospholipase that hydrolyzes N-acyl-phosphatidylethanolamines (NAPEs) to produce bioactive N-acylethanolamines/fatty acid ethanolamides (NAEs/FAEs) and phosphatidic acid. Cleaves the terminal phosphodiester bond of diacyl- and alkenylacyl-NAPEs, primarily playing a role in the generation of long-chain saturated and monounsaturated NAEs in the brain. May control NAPE homeostasis in dopaminergic neuron membranes and regulate neuron survival, partly through RAC1 activation. As a regulator of lipid metabolism in the adipose tissue, mediates the crosstalk between adipocytes, gut microbiota and immune cells to control body temperature and weight. In particular, regulates energy homeostasis by promoting cold-induced brown or beige adipocyte differentiation program to generate heat from fatty acids and glucose. Has limited D-type phospholipase activity toward N-acyl lyso-NAPEs.</text>
</comment>
<evidence type="ECO:0000313" key="28">
    <source>
        <dbReference type="Proteomes" id="UP000694388"/>
    </source>
</evidence>
<evidence type="ECO:0000256" key="14">
    <source>
        <dbReference type="ARBA" id="ARBA00048025"/>
    </source>
</evidence>
<feature type="binding site" evidence="24">
    <location>
        <position position="289"/>
    </location>
    <ligand>
        <name>Zn(2+)</name>
        <dbReference type="ChEBI" id="CHEBI:29105"/>
        <label>2</label>
    </ligand>
</feature>